<dbReference type="AlphaFoldDB" id="A0A839HCM4"/>
<dbReference type="Pfam" id="PF13672">
    <property type="entry name" value="PP2C_2"/>
    <property type="match status" value="1"/>
</dbReference>
<dbReference type="EMBL" id="JABVCQ010000024">
    <property type="protein sequence ID" value="MBB1126715.1"/>
    <property type="molecule type" value="Genomic_DNA"/>
</dbReference>
<accession>A0A839HCM4</accession>
<reference evidence="2 3" key="1">
    <citation type="journal article" date="2020" name="Arch. Microbiol.">
        <title>The genome sequence of the giant phototrophic gammaproteobacterium Thiospirillum jenense gives insight into its physiological properties and phylogenetic relationships.</title>
        <authorList>
            <person name="Imhoff J.F."/>
            <person name="Meyer T.E."/>
            <person name="Kyndt J.A."/>
        </authorList>
    </citation>
    <scope>NUCLEOTIDE SEQUENCE [LARGE SCALE GENOMIC DNA]</scope>
    <source>
        <strain evidence="2 3">DSM 216</strain>
    </source>
</reference>
<dbReference type="InterPro" id="IPR001932">
    <property type="entry name" value="PPM-type_phosphatase-like_dom"/>
</dbReference>
<evidence type="ECO:0000313" key="2">
    <source>
        <dbReference type="EMBL" id="MBB1126715.1"/>
    </source>
</evidence>
<feature type="domain" description="PPM-type phosphatase" evidence="1">
    <location>
        <begin position="11"/>
        <end position="222"/>
    </location>
</feature>
<evidence type="ECO:0000313" key="3">
    <source>
        <dbReference type="Proteomes" id="UP000548632"/>
    </source>
</evidence>
<protein>
    <submittedName>
        <fullName evidence="2">Protein phosphatase 2C domain-containing protein</fullName>
    </submittedName>
</protein>
<organism evidence="2 3">
    <name type="scientific">Thiospirillum jenense</name>
    <dbReference type="NCBI Taxonomy" id="1653858"/>
    <lineage>
        <taxon>Bacteria</taxon>
        <taxon>Pseudomonadati</taxon>
        <taxon>Pseudomonadota</taxon>
        <taxon>Gammaproteobacteria</taxon>
        <taxon>Chromatiales</taxon>
        <taxon>Chromatiaceae</taxon>
        <taxon>Thiospirillum</taxon>
    </lineage>
</organism>
<dbReference type="RefSeq" id="WP_182584343.1">
    <property type="nucleotide sequence ID" value="NZ_JABVCQ010000024.1"/>
</dbReference>
<dbReference type="SUPFAM" id="SSF81606">
    <property type="entry name" value="PP2C-like"/>
    <property type="match status" value="1"/>
</dbReference>
<gene>
    <name evidence="2" type="ORF">HUK38_10805</name>
</gene>
<sequence>MYKTVCAAVQGISHSGANIPCQDRVLSMSKNGITVLSLADGAGSAKHSDTGAEIIVNQINRLIIENFHEFYEMNEDNLKVKISSAIFYSLFWESFERNIPIKHLSSTLLFVAVNESNYLVGHIGDGMIGYMHNENMEVIVDVFSYPAKGEYYNSTFFTTDDNIQQQLRIYRGSMEKIEGFIIMSDGGDEVLFDKKEKKFSPAVRKIFDWLLDYSGEEVQATLLKNMEEKFRLKTSDDCSVGVLRKN</sequence>
<comment type="caution">
    <text evidence="2">The sequence shown here is derived from an EMBL/GenBank/DDBJ whole genome shotgun (WGS) entry which is preliminary data.</text>
</comment>
<proteinExistence type="predicted"/>
<dbReference type="Proteomes" id="UP000548632">
    <property type="component" value="Unassembled WGS sequence"/>
</dbReference>
<dbReference type="InterPro" id="IPR036457">
    <property type="entry name" value="PPM-type-like_dom_sf"/>
</dbReference>
<name>A0A839HCM4_9GAMM</name>
<keyword evidence="3" id="KW-1185">Reference proteome</keyword>
<dbReference type="Gene3D" id="3.60.40.10">
    <property type="entry name" value="PPM-type phosphatase domain"/>
    <property type="match status" value="1"/>
</dbReference>
<evidence type="ECO:0000259" key="1">
    <source>
        <dbReference type="Pfam" id="PF13672"/>
    </source>
</evidence>